<evidence type="ECO:0000256" key="1">
    <source>
        <dbReference type="SAM" id="Phobius"/>
    </source>
</evidence>
<sequence>MYAPLNPNPTLARDANPASVLILILSWILLLPITIQYKKVFYEPASGRFANWPKRAGRAGAGGDVIPLSRCAET</sequence>
<accession>A0A4C1ZJ59</accession>
<keyword evidence="1" id="KW-0812">Transmembrane</keyword>
<keyword evidence="1" id="KW-1133">Transmembrane helix</keyword>
<reference evidence="2 3" key="1">
    <citation type="journal article" date="2019" name="Commun. Biol.">
        <title>The bagworm genome reveals a unique fibroin gene that provides high tensile strength.</title>
        <authorList>
            <person name="Kono N."/>
            <person name="Nakamura H."/>
            <person name="Ohtoshi R."/>
            <person name="Tomita M."/>
            <person name="Numata K."/>
            <person name="Arakawa K."/>
        </authorList>
    </citation>
    <scope>NUCLEOTIDE SEQUENCE [LARGE SCALE GENOMIC DNA]</scope>
</reference>
<organism evidence="2 3">
    <name type="scientific">Eumeta variegata</name>
    <name type="common">Bagworm moth</name>
    <name type="synonym">Eumeta japonica</name>
    <dbReference type="NCBI Taxonomy" id="151549"/>
    <lineage>
        <taxon>Eukaryota</taxon>
        <taxon>Metazoa</taxon>
        <taxon>Ecdysozoa</taxon>
        <taxon>Arthropoda</taxon>
        <taxon>Hexapoda</taxon>
        <taxon>Insecta</taxon>
        <taxon>Pterygota</taxon>
        <taxon>Neoptera</taxon>
        <taxon>Endopterygota</taxon>
        <taxon>Lepidoptera</taxon>
        <taxon>Glossata</taxon>
        <taxon>Ditrysia</taxon>
        <taxon>Tineoidea</taxon>
        <taxon>Psychidae</taxon>
        <taxon>Oiketicinae</taxon>
        <taxon>Eumeta</taxon>
    </lineage>
</organism>
<keyword evidence="3" id="KW-1185">Reference proteome</keyword>
<keyword evidence="1" id="KW-0472">Membrane</keyword>
<name>A0A4C1ZJ59_EUMVA</name>
<dbReference type="AlphaFoldDB" id="A0A4C1ZJ59"/>
<proteinExistence type="predicted"/>
<gene>
    <name evidence="2" type="ORF">EVAR_66369_1</name>
</gene>
<dbReference type="EMBL" id="BGZK01001893">
    <property type="protein sequence ID" value="GBP87890.1"/>
    <property type="molecule type" value="Genomic_DNA"/>
</dbReference>
<comment type="caution">
    <text evidence="2">The sequence shown here is derived from an EMBL/GenBank/DDBJ whole genome shotgun (WGS) entry which is preliminary data.</text>
</comment>
<dbReference type="Proteomes" id="UP000299102">
    <property type="component" value="Unassembled WGS sequence"/>
</dbReference>
<feature type="transmembrane region" description="Helical" evidence="1">
    <location>
        <begin position="20"/>
        <end position="37"/>
    </location>
</feature>
<evidence type="ECO:0000313" key="3">
    <source>
        <dbReference type="Proteomes" id="UP000299102"/>
    </source>
</evidence>
<evidence type="ECO:0000313" key="2">
    <source>
        <dbReference type="EMBL" id="GBP87890.1"/>
    </source>
</evidence>
<protein>
    <submittedName>
        <fullName evidence="2">Uncharacterized protein</fullName>
    </submittedName>
</protein>